<proteinExistence type="predicted"/>
<dbReference type="EMBL" id="MSZX01000004">
    <property type="protein sequence ID" value="OPA78677.1"/>
    <property type="molecule type" value="Genomic_DNA"/>
</dbReference>
<gene>
    <name evidence="3" type="ORF">BVG16_12505</name>
</gene>
<dbReference type="InterPro" id="IPR002508">
    <property type="entry name" value="MurNAc-LAA_cat"/>
</dbReference>
<dbReference type="Proteomes" id="UP000190188">
    <property type="component" value="Unassembled WGS sequence"/>
</dbReference>
<protein>
    <recommendedName>
        <fullName evidence="2">MurNAc-LAA domain-containing protein</fullName>
    </recommendedName>
</protein>
<evidence type="ECO:0000313" key="4">
    <source>
        <dbReference type="Proteomes" id="UP000190188"/>
    </source>
</evidence>
<dbReference type="SUPFAM" id="SSF53187">
    <property type="entry name" value="Zn-dependent exopeptidases"/>
    <property type="match status" value="1"/>
</dbReference>
<accession>A0A1T2XFJ5</accession>
<feature type="domain" description="MurNAc-LAA" evidence="2">
    <location>
        <begin position="1"/>
        <end position="52"/>
    </location>
</feature>
<dbReference type="STRING" id="1324314.BVG16_12505"/>
<evidence type="ECO:0000256" key="1">
    <source>
        <dbReference type="SAM" id="MobiDB-lite"/>
    </source>
</evidence>
<name>A0A1T2XFJ5_9BACL</name>
<keyword evidence="4" id="KW-1185">Reference proteome</keyword>
<sequence length="105" mass="12133">MLISIHGNTYKDPSVSGTETYYYHEDSLSLAEIMQKHRVQANGFRDRSARREKNIDGRSPIPDGQLHSGRNQGISEIKLRGEYDHEKNYYDNTHWGLYACLGGMW</sequence>
<evidence type="ECO:0000259" key="2">
    <source>
        <dbReference type="Pfam" id="PF01520"/>
    </source>
</evidence>
<evidence type="ECO:0000313" key="3">
    <source>
        <dbReference type="EMBL" id="OPA78677.1"/>
    </source>
</evidence>
<dbReference type="Gene3D" id="3.40.630.40">
    <property type="entry name" value="Zn-dependent exopeptidases"/>
    <property type="match status" value="1"/>
</dbReference>
<comment type="caution">
    <text evidence="3">The sequence shown here is derived from an EMBL/GenBank/DDBJ whole genome shotgun (WGS) entry which is preliminary data.</text>
</comment>
<organism evidence="3 4">
    <name type="scientific">Paenibacillus selenitireducens</name>
    <dbReference type="NCBI Taxonomy" id="1324314"/>
    <lineage>
        <taxon>Bacteria</taxon>
        <taxon>Bacillati</taxon>
        <taxon>Bacillota</taxon>
        <taxon>Bacilli</taxon>
        <taxon>Bacillales</taxon>
        <taxon>Paenibacillaceae</taxon>
        <taxon>Paenibacillus</taxon>
    </lineage>
</organism>
<dbReference type="OrthoDB" id="9806267at2"/>
<feature type="compositionally biased region" description="Basic and acidic residues" evidence="1">
    <location>
        <begin position="44"/>
        <end position="56"/>
    </location>
</feature>
<dbReference type="GO" id="GO:0008745">
    <property type="term" value="F:N-acetylmuramoyl-L-alanine amidase activity"/>
    <property type="evidence" value="ECO:0007669"/>
    <property type="project" value="InterPro"/>
</dbReference>
<feature type="region of interest" description="Disordered" evidence="1">
    <location>
        <begin position="41"/>
        <end position="72"/>
    </location>
</feature>
<dbReference type="AlphaFoldDB" id="A0A1T2XFJ5"/>
<dbReference type="GO" id="GO:0009253">
    <property type="term" value="P:peptidoglycan catabolic process"/>
    <property type="evidence" value="ECO:0007669"/>
    <property type="project" value="InterPro"/>
</dbReference>
<dbReference type="Pfam" id="PF01520">
    <property type="entry name" value="Amidase_3"/>
    <property type="match status" value="1"/>
</dbReference>
<reference evidence="3 4" key="1">
    <citation type="submission" date="2017-01" db="EMBL/GenBank/DDBJ databases">
        <title>Genome analysis of Paenibacillus selenitrireducens ES3-24.</title>
        <authorList>
            <person name="Xu D."/>
            <person name="Yao R."/>
            <person name="Zheng S."/>
        </authorList>
    </citation>
    <scope>NUCLEOTIDE SEQUENCE [LARGE SCALE GENOMIC DNA]</scope>
    <source>
        <strain evidence="3 4">ES3-24</strain>
    </source>
</reference>